<dbReference type="PANTHER" id="PTHR30445:SF3">
    <property type="entry name" value="TRANSPORT PROTEIN YIDE-RELATED"/>
    <property type="match status" value="1"/>
</dbReference>
<dbReference type="PANTHER" id="PTHR30445">
    <property type="entry name" value="K(+)_H(+) ANTIPORTER SUBUNIT KHTT"/>
    <property type="match status" value="1"/>
</dbReference>
<keyword evidence="10" id="KW-1185">Reference proteome</keyword>
<dbReference type="InterPro" id="IPR006037">
    <property type="entry name" value="RCK_C"/>
</dbReference>
<feature type="transmembrane region" description="Helical" evidence="8">
    <location>
        <begin position="422"/>
        <end position="444"/>
    </location>
</feature>
<dbReference type="Gene3D" id="3.30.70.1450">
    <property type="entry name" value="Regulator of K+ conductance, C-terminal domain"/>
    <property type="match status" value="2"/>
</dbReference>
<feature type="transmembrane region" description="Helical" evidence="8">
    <location>
        <begin position="58"/>
        <end position="76"/>
    </location>
</feature>
<keyword evidence="6 8" id="KW-1133">Transmembrane helix</keyword>
<evidence type="ECO:0000256" key="6">
    <source>
        <dbReference type="ARBA" id="ARBA00022989"/>
    </source>
</evidence>
<protein>
    <submittedName>
        <fullName evidence="9">YidE/YbjL duplication</fullName>
    </submittedName>
</protein>
<organism evidence="9 10">
    <name type="scientific">Virgibacillus pantothenticus</name>
    <dbReference type="NCBI Taxonomy" id="1473"/>
    <lineage>
        <taxon>Bacteria</taxon>
        <taxon>Bacillati</taxon>
        <taxon>Bacillota</taxon>
        <taxon>Bacilli</taxon>
        <taxon>Bacillales</taxon>
        <taxon>Bacillaceae</taxon>
        <taxon>Virgibacillus</taxon>
    </lineage>
</organism>
<keyword evidence="7 8" id="KW-0472">Membrane</keyword>
<evidence type="ECO:0000256" key="7">
    <source>
        <dbReference type="ARBA" id="ARBA00023136"/>
    </source>
</evidence>
<dbReference type="AlphaFoldDB" id="A0A0L0QLS8"/>
<dbReference type="Pfam" id="PF06826">
    <property type="entry name" value="Asp-Al_Ex"/>
    <property type="match status" value="2"/>
</dbReference>
<dbReference type="Pfam" id="PF02080">
    <property type="entry name" value="TrkA_C"/>
    <property type="match status" value="2"/>
</dbReference>
<feature type="transmembrane region" description="Helical" evidence="8">
    <location>
        <begin position="34"/>
        <end position="52"/>
    </location>
</feature>
<accession>A0A0L0QLS8</accession>
<feature type="transmembrane region" description="Helical" evidence="8">
    <location>
        <begin position="507"/>
        <end position="531"/>
    </location>
</feature>
<dbReference type="InterPro" id="IPR036721">
    <property type="entry name" value="RCK_C_sf"/>
</dbReference>
<dbReference type="SUPFAM" id="SSF116726">
    <property type="entry name" value="TrkA C-terminal domain-like"/>
    <property type="match status" value="2"/>
</dbReference>
<dbReference type="NCBIfam" id="TIGR01625">
    <property type="entry name" value="YidE_YbjL_dupl"/>
    <property type="match status" value="2"/>
</dbReference>
<dbReference type="InterPro" id="IPR050144">
    <property type="entry name" value="AAE_transporter"/>
</dbReference>
<evidence type="ECO:0000256" key="8">
    <source>
        <dbReference type="SAM" id="Phobius"/>
    </source>
</evidence>
<evidence type="ECO:0000313" key="9">
    <source>
        <dbReference type="EMBL" id="KNE19565.1"/>
    </source>
</evidence>
<keyword evidence="5 8" id="KW-0812">Transmembrane</keyword>
<feature type="transmembrane region" description="Helical" evidence="8">
    <location>
        <begin position="147"/>
        <end position="167"/>
    </location>
</feature>
<feature type="transmembrane region" description="Helical" evidence="8">
    <location>
        <begin position="88"/>
        <end position="112"/>
    </location>
</feature>
<dbReference type="GO" id="GO:0008324">
    <property type="term" value="F:monoatomic cation transmembrane transporter activity"/>
    <property type="evidence" value="ECO:0007669"/>
    <property type="project" value="InterPro"/>
</dbReference>
<evidence type="ECO:0000313" key="10">
    <source>
        <dbReference type="Proteomes" id="UP000036780"/>
    </source>
</evidence>
<dbReference type="InterPro" id="IPR006512">
    <property type="entry name" value="YidE_YbjL"/>
</dbReference>
<dbReference type="GO" id="GO:0006813">
    <property type="term" value="P:potassium ion transport"/>
    <property type="evidence" value="ECO:0007669"/>
    <property type="project" value="InterPro"/>
</dbReference>
<gene>
    <name evidence="9" type="ORF">AFK71_13920</name>
</gene>
<comment type="similarity">
    <text evidence="2">Belongs to the AAE transporter (TC 2.A.81) family.</text>
</comment>
<dbReference type="Proteomes" id="UP000036780">
    <property type="component" value="Unassembled WGS sequence"/>
</dbReference>
<keyword evidence="4" id="KW-1003">Cell membrane</keyword>
<evidence type="ECO:0000256" key="2">
    <source>
        <dbReference type="ARBA" id="ARBA00009854"/>
    </source>
</evidence>
<comment type="subcellular location">
    <subcellularLocation>
        <location evidence="1">Cell membrane</location>
        <topology evidence="1">Multi-pass membrane protein</topology>
    </subcellularLocation>
</comment>
<feature type="transmembrane region" description="Helical" evidence="8">
    <location>
        <begin position="450"/>
        <end position="469"/>
    </location>
</feature>
<dbReference type="GO" id="GO:0005886">
    <property type="term" value="C:plasma membrane"/>
    <property type="evidence" value="ECO:0007669"/>
    <property type="project" value="UniProtKB-SubCell"/>
</dbReference>
<sequence>MESLLHDLLNEQLILVFAILLIGSFLGQIKLKGLSFGSAGVLLVAMVFGHFGYQVSPIIQNLGLSLFIVAIGLQAGPRFFRMIRSNGIIFCGISLFIVTSAVVTTVIVAKFFDLSAPLSVGLMTGALTSTPGLAAALQATNDPITSVGYGIGYPFGVLAIILFVQLLPRFSKVDLIKDLEETNNPIKNEHSPEVMSFKVTNPNLHKRTLKELAVSKKDVVISRIIRNGHTMIALSDTPVLMGDSLVTVGEEKELKSFGNFVGLQVNTQLENPDNIQFKKVTVEDDTIVGKSIKELKLRKKYGATVTRIEREGLELNQHPNMRLLRGDVLTIVSTEDRLNQVEKLFSRKNMTVTNVHIFSISITLLLGIIVGMLPIYIPGLGTIKLGIAGGPLFVALIIGHFGNIGPIHVRYYAPANHVIRELGLVLFLAGAGTTAGHGLVSVIQTEGIKLAVGGTIITLVPIFFGYVAAKKLFKLSIVHSLGSLCGGRTSTPALGALNQVVDSDDAIIAYAAAYPFSLIFVAISTQLMMFFL</sequence>
<feature type="transmembrane region" description="Helical" evidence="8">
    <location>
        <begin position="383"/>
        <end position="401"/>
    </location>
</feature>
<evidence type="ECO:0000256" key="5">
    <source>
        <dbReference type="ARBA" id="ARBA00022692"/>
    </source>
</evidence>
<proteinExistence type="inferred from homology"/>
<evidence type="ECO:0000256" key="1">
    <source>
        <dbReference type="ARBA" id="ARBA00004651"/>
    </source>
</evidence>
<dbReference type="OrthoDB" id="9155749at2"/>
<evidence type="ECO:0000256" key="3">
    <source>
        <dbReference type="ARBA" id="ARBA00022448"/>
    </source>
</evidence>
<dbReference type="EMBL" id="LGTO01000007">
    <property type="protein sequence ID" value="KNE19565.1"/>
    <property type="molecule type" value="Genomic_DNA"/>
</dbReference>
<dbReference type="GeneID" id="66871411"/>
<dbReference type="RefSeq" id="WP_050352109.1">
    <property type="nucleotide sequence ID" value="NZ_BOSN01000002.1"/>
</dbReference>
<feature type="transmembrane region" description="Helical" evidence="8">
    <location>
        <begin position="355"/>
        <end position="377"/>
    </location>
</feature>
<keyword evidence="3" id="KW-0813">Transport</keyword>
<feature type="transmembrane region" description="Helical" evidence="8">
    <location>
        <begin position="12"/>
        <end position="29"/>
    </location>
</feature>
<dbReference type="PROSITE" id="PS51202">
    <property type="entry name" value="RCK_C"/>
    <property type="match status" value="2"/>
</dbReference>
<reference evidence="10" key="1">
    <citation type="submission" date="2015-07" db="EMBL/GenBank/DDBJ databases">
        <title>Fjat-10053 dsm26.</title>
        <authorList>
            <person name="Liu B."/>
            <person name="Wang J."/>
            <person name="Zhu Y."/>
            <person name="Liu G."/>
            <person name="Chen Q."/>
            <person name="Chen Z."/>
            <person name="Lan J."/>
            <person name="Che J."/>
            <person name="Ge C."/>
            <person name="Shi H."/>
            <person name="Pan Z."/>
            <person name="Liu X."/>
        </authorList>
    </citation>
    <scope>NUCLEOTIDE SEQUENCE [LARGE SCALE GENOMIC DNA]</scope>
    <source>
        <strain evidence="10">DSM 26</strain>
    </source>
</reference>
<name>A0A0L0QLS8_VIRPA</name>
<dbReference type="PATRIC" id="fig|1473.5.peg.1406"/>
<evidence type="ECO:0000256" key="4">
    <source>
        <dbReference type="ARBA" id="ARBA00022475"/>
    </source>
</evidence>
<comment type="caution">
    <text evidence="9">The sequence shown here is derived from an EMBL/GenBank/DDBJ whole genome shotgun (WGS) entry which is preliminary data.</text>
</comment>